<dbReference type="Proteomes" id="UP000007879">
    <property type="component" value="Unassembled WGS sequence"/>
</dbReference>
<dbReference type="GO" id="GO:0051287">
    <property type="term" value="F:NAD binding"/>
    <property type="evidence" value="ECO:0007669"/>
    <property type="project" value="InterPro"/>
</dbReference>
<organism evidence="4">
    <name type="scientific">Amphimedon queenslandica</name>
    <name type="common">Sponge</name>
    <dbReference type="NCBI Taxonomy" id="400682"/>
    <lineage>
        <taxon>Eukaryota</taxon>
        <taxon>Metazoa</taxon>
        <taxon>Porifera</taxon>
        <taxon>Demospongiae</taxon>
        <taxon>Heteroscleromorpha</taxon>
        <taxon>Haplosclerida</taxon>
        <taxon>Niphatidae</taxon>
        <taxon>Amphimedon</taxon>
    </lineage>
</organism>
<dbReference type="Gene3D" id="3.40.50.720">
    <property type="entry name" value="NAD(P)-binding Rossmann-like Domain"/>
    <property type="match status" value="2"/>
</dbReference>
<dbReference type="GO" id="GO:0016491">
    <property type="term" value="F:oxidoreductase activity"/>
    <property type="evidence" value="ECO:0007669"/>
    <property type="project" value="UniProtKB-KW"/>
</dbReference>
<name>A0A1X7VLC4_AMPQE</name>
<dbReference type="KEGG" id="aqu:100637533"/>
<dbReference type="OrthoDB" id="298012at2759"/>
<dbReference type="InterPro" id="IPR036291">
    <property type="entry name" value="NAD(P)-bd_dom_sf"/>
</dbReference>
<keyword evidence="2" id="KW-0520">NAD</keyword>
<reference evidence="4" key="2">
    <citation type="submission" date="2017-05" db="UniProtKB">
        <authorList>
            <consortium name="EnsemblMetazoa"/>
        </authorList>
    </citation>
    <scope>IDENTIFICATION</scope>
</reference>
<dbReference type="InParanoid" id="A0A1X7VLC4"/>
<keyword evidence="1" id="KW-0560">Oxidoreductase</keyword>
<protein>
    <recommendedName>
        <fullName evidence="3">D-isomer specific 2-hydroxyacid dehydrogenase NAD-binding domain-containing protein</fullName>
    </recommendedName>
</protein>
<sequence length="352" mass="38931">MSKLKVLCLNSLTDGPALSLSGSKAMLAALTNLLRGKGLLERVDLGNCNVKELSSDDDFKKRMMNADVVIAHPDVFQYCPSVLFSSELSLKLLQIIYAGCNQLLKALADNNATLPYPVARMGGSFGPHMAEYVVGQVIGFERHFPKIIGKQIADRDNLWNIRDLGYRRLRDLTIGILGLGDIGREIAKYCKFLGMTVWGMTRTPVPKEKRLSCVDQYRQLGELEELLSASDYVCNVLPSTPETAGLLDKDGFKSCAEKKPVFINIGRGDIVKESTIVEAIKNKWLSGAALDVFNEEPLPLTSELWGLDNVVITPHMAALTMTDELAELVCEQIERCLSGKPLLYMIDVKRGY</sequence>
<proteinExistence type="predicted"/>
<dbReference type="eggNOG" id="KOG0069">
    <property type="taxonomic scope" value="Eukaryota"/>
</dbReference>
<dbReference type="EnsemblMetazoa" id="Aqu2.1.41186_001">
    <property type="protein sequence ID" value="Aqu2.1.41186_001"/>
    <property type="gene ID" value="Aqu2.1.41186"/>
</dbReference>
<keyword evidence="5" id="KW-1185">Reference proteome</keyword>
<dbReference type="InterPro" id="IPR006140">
    <property type="entry name" value="D-isomer_DH_NAD-bd"/>
</dbReference>
<evidence type="ECO:0000256" key="2">
    <source>
        <dbReference type="ARBA" id="ARBA00023027"/>
    </source>
</evidence>
<evidence type="ECO:0000313" key="5">
    <source>
        <dbReference type="Proteomes" id="UP000007879"/>
    </source>
</evidence>
<feature type="domain" description="D-isomer specific 2-hydroxyacid dehydrogenase NAD-binding" evidence="3">
    <location>
        <begin position="137"/>
        <end position="317"/>
    </location>
</feature>
<dbReference type="PANTHER" id="PTHR43333">
    <property type="entry name" value="2-HACID_DH_C DOMAIN-CONTAINING PROTEIN"/>
    <property type="match status" value="1"/>
</dbReference>
<evidence type="ECO:0000259" key="3">
    <source>
        <dbReference type="Pfam" id="PF02826"/>
    </source>
</evidence>
<dbReference type="FunFam" id="3.40.50.720:FF:000363">
    <property type="entry name" value="D-isomer specific 2-hydroxyacid dehydrogenase"/>
    <property type="match status" value="1"/>
</dbReference>
<dbReference type="SUPFAM" id="SSF51735">
    <property type="entry name" value="NAD(P)-binding Rossmann-fold domains"/>
    <property type="match status" value="1"/>
</dbReference>
<evidence type="ECO:0000256" key="1">
    <source>
        <dbReference type="ARBA" id="ARBA00023002"/>
    </source>
</evidence>
<dbReference type="CDD" id="cd05300">
    <property type="entry name" value="2-Hacid_dh_1"/>
    <property type="match status" value="1"/>
</dbReference>
<evidence type="ECO:0000313" key="4">
    <source>
        <dbReference type="EnsemblMetazoa" id="Aqu2.1.41186_001"/>
    </source>
</evidence>
<accession>A0A1X7VLC4</accession>
<dbReference type="PANTHER" id="PTHR43333:SF1">
    <property type="entry name" value="D-ISOMER SPECIFIC 2-HYDROXYACID DEHYDROGENASE NAD-BINDING DOMAIN-CONTAINING PROTEIN"/>
    <property type="match status" value="1"/>
</dbReference>
<dbReference type="STRING" id="400682.A0A1X7VLC4"/>
<dbReference type="AlphaFoldDB" id="A0A1X7VLC4"/>
<dbReference type="EnsemblMetazoa" id="XM_020007271.1">
    <property type="protein sequence ID" value="XP_019862830.1"/>
    <property type="gene ID" value="LOC100637533"/>
</dbReference>
<reference evidence="5" key="1">
    <citation type="journal article" date="2010" name="Nature">
        <title>The Amphimedon queenslandica genome and the evolution of animal complexity.</title>
        <authorList>
            <person name="Srivastava M."/>
            <person name="Simakov O."/>
            <person name="Chapman J."/>
            <person name="Fahey B."/>
            <person name="Gauthier M.E."/>
            <person name="Mitros T."/>
            <person name="Richards G.S."/>
            <person name="Conaco C."/>
            <person name="Dacre M."/>
            <person name="Hellsten U."/>
            <person name="Larroux C."/>
            <person name="Putnam N.H."/>
            <person name="Stanke M."/>
            <person name="Adamska M."/>
            <person name="Darling A."/>
            <person name="Degnan S.M."/>
            <person name="Oakley T.H."/>
            <person name="Plachetzki D.C."/>
            <person name="Zhai Y."/>
            <person name="Adamski M."/>
            <person name="Calcino A."/>
            <person name="Cummins S.F."/>
            <person name="Goodstein D.M."/>
            <person name="Harris C."/>
            <person name="Jackson D.J."/>
            <person name="Leys S.P."/>
            <person name="Shu S."/>
            <person name="Woodcroft B.J."/>
            <person name="Vervoort M."/>
            <person name="Kosik K.S."/>
            <person name="Manning G."/>
            <person name="Degnan B.M."/>
            <person name="Rokhsar D.S."/>
        </authorList>
    </citation>
    <scope>NUCLEOTIDE SEQUENCE [LARGE SCALE GENOMIC DNA]</scope>
</reference>
<dbReference type="Pfam" id="PF02826">
    <property type="entry name" value="2-Hacid_dh_C"/>
    <property type="match status" value="1"/>
</dbReference>
<gene>
    <name evidence="4" type="primary">100637533</name>
</gene>